<dbReference type="Pfam" id="PF01734">
    <property type="entry name" value="Patatin"/>
    <property type="match status" value="1"/>
</dbReference>
<dbReference type="GO" id="GO:0016042">
    <property type="term" value="P:lipid catabolic process"/>
    <property type="evidence" value="ECO:0007669"/>
    <property type="project" value="UniProtKB-UniRule"/>
</dbReference>
<evidence type="ECO:0000256" key="5">
    <source>
        <dbReference type="SAM" id="MobiDB-lite"/>
    </source>
</evidence>
<feature type="short sequence motif" description="GXSXG" evidence="4">
    <location>
        <begin position="76"/>
        <end position="80"/>
    </location>
</feature>
<dbReference type="GO" id="GO:0016740">
    <property type="term" value="F:transferase activity"/>
    <property type="evidence" value="ECO:0007669"/>
    <property type="project" value="UniProtKB-KW"/>
</dbReference>
<evidence type="ECO:0000256" key="4">
    <source>
        <dbReference type="PROSITE-ProRule" id="PRU01161"/>
    </source>
</evidence>
<feature type="compositionally biased region" description="Polar residues" evidence="5">
    <location>
        <begin position="30"/>
        <end position="39"/>
    </location>
</feature>
<dbReference type="PANTHER" id="PTHR24185">
    <property type="entry name" value="CALCIUM-INDEPENDENT PHOSPHOLIPASE A2-GAMMA"/>
    <property type="match status" value="1"/>
</dbReference>
<dbReference type="PANTHER" id="PTHR24185:SF1">
    <property type="entry name" value="CALCIUM-INDEPENDENT PHOSPHOLIPASE A2-GAMMA"/>
    <property type="match status" value="1"/>
</dbReference>
<dbReference type="EMBL" id="MU404350">
    <property type="protein sequence ID" value="KAI1618047.1"/>
    <property type="molecule type" value="Genomic_DNA"/>
</dbReference>
<keyword evidence="3 4" id="KW-0443">Lipid metabolism</keyword>
<dbReference type="InterPro" id="IPR016035">
    <property type="entry name" value="Acyl_Trfase/lysoPLipase"/>
</dbReference>
<sequence>MEKIAQIEQQNPEPAYHSFYPASYKDPKSGSAQSSINGSTEKESRLNQDDISSATSDLKRPEYMYLPCHYFDFMAGTSTGGLIAMMLGRLRMTVGHCIEEYISLGGKVFGKPRRLNARSNPFSNRGKYDCDNVEKVVEKVTGLYNPSIQTELWDKVPLKSPEKLCKTMVVATNEDGRKPYIFRSYDIGNPPKSKRHHNPGPAHEYFLSTIAKATSAAPGYFDPLLLHGITFLDGGLVANNPTVEAYNEVSWQQGNKAPALVLSIGTGEKEKRTLKTLEKHMKHWKHFISYEINYRIAESQSADDDMTDERDDGKVQYERLTVTLDFGLGWMKLDEWKRRPQATKPVDASRDTQGRYMRQSEYFRQKKSKHHDTVRFLEARTKLYLNQQSVQKQLERLAGFLVKRRRLRSKTPLWNHFATGDKWRCPKNDHCPGSPFDTWEGLLAHFAKSHSHSRIPDARDCVRRY</sequence>
<feature type="short sequence motif" description="DGA/G" evidence="4">
    <location>
        <begin position="233"/>
        <end position="235"/>
    </location>
</feature>
<reference evidence="7" key="1">
    <citation type="journal article" date="2022" name="bioRxiv">
        <title>Deciphering the potential niche of two novel black yeast fungi from a biological soil crust based on their genomes, phenotypes, and melanin regulation.</title>
        <authorList>
            <consortium name="DOE Joint Genome Institute"/>
            <person name="Carr E.C."/>
            <person name="Barton Q."/>
            <person name="Grambo S."/>
            <person name="Sullivan M."/>
            <person name="Renfro C.M."/>
            <person name="Kuo A."/>
            <person name="Pangilinan J."/>
            <person name="Lipzen A."/>
            <person name="Keymanesh K."/>
            <person name="Savage E."/>
            <person name="Barry K."/>
            <person name="Grigoriev I.V."/>
            <person name="Riekhof W.R."/>
            <person name="Harris S.S."/>
        </authorList>
    </citation>
    <scope>NUCLEOTIDE SEQUENCE</scope>
    <source>
        <strain evidence="7">JF 03-4F</strain>
    </source>
</reference>
<feature type="active site" description="Nucleophile" evidence="4">
    <location>
        <position position="78"/>
    </location>
</feature>
<dbReference type="SUPFAM" id="SSF52151">
    <property type="entry name" value="FabD/lysophospholipase-like"/>
    <property type="match status" value="1"/>
</dbReference>
<feature type="domain" description="PNPLA" evidence="6">
    <location>
        <begin position="34"/>
        <end position="246"/>
    </location>
</feature>
<keyword evidence="1 4" id="KW-0378">Hydrolase</keyword>
<keyword evidence="7" id="KW-0808">Transferase</keyword>
<evidence type="ECO:0000256" key="2">
    <source>
        <dbReference type="ARBA" id="ARBA00022963"/>
    </source>
</evidence>
<dbReference type="InterPro" id="IPR002641">
    <property type="entry name" value="PNPLA_dom"/>
</dbReference>
<name>A0AAN6E6D8_9EURO</name>
<dbReference type="GO" id="GO:0016020">
    <property type="term" value="C:membrane"/>
    <property type="evidence" value="ECO:0007669"/>
    <property type="project" value="TreeGrafter"/>
</dbReference>
<accession>A0AAN6E6D8</accession>
<dbReference type="GO" id="GO:0047499">
    <property type="term" value="F:calcium-independent phospholipase A2 activity"/>
    <property type="evidence" value="ECO:0007669"/>
    <property type="project" value="TreeGrafter"/>
</dbReference>
<feature type="active site" description="Proton acceptor" evidence="4">
    <location>
        <position position="233"/>
    </location>
</feature>
<evidence type="ECO:0000313" key="8">
    <source>
        <dbReference type="Proteomes" id="UP001203852"/>
    </source>
</evidence>
<keyword evidence="2 4" id="KW-0442">Lipid degradation</keyword>
<dbReference type="GO" id="GO:0019369">
    <property type="term" value="P:arachidonate metabolic process"/>
    <property type="evidence" value="ECO:0007669"/>
    <property type="project" value="TreeGrafter"/>
</dbReference>
<evidence type="ECO:0000259" key="6">
    <source>
        <dbReference type="PROSITE" id="PS51635"/>
    </source>
</evidence>
<dbReference type="AlphaFoldDB" id="A0AAN6E6D8"/>
<feature type="region of interest" description="Disordered" evidence="5">
    <location>
        <begin position="1"/>
        <end position="53"/>
    </location>
</feature>
<evidence type="ECO:0000313" key="7">
    <source>
        <dbReference type="EMBL" id="KAI1618047.1"/>
    </source>
</evidence>
<comment type="caution">
    <text evidence="4">Lacks conserved residue(s) required for the propagation of feature annotation.</text>
</comment>
<proteinExistence type="predicted"/>
<dbReference type="PROSITE" id="PS51635">
    <property type="entry name" value="PNPLA"/>
    <property type="match status" value="1"/>
</dbReference>
<protein>
    <submittedName>
        <fullName evidence="7">Acyl transferase/acyl hydrolase/lysophospholipase</fullName>
    </submittedName>
</protein>
<comment type="caution">
    <text evidence="7">The sequence shown here is derived from an EMBL/GenBank/DDBJ whole genome shotgun (WGS) entry which is preliminary data.</text>
</comment>
<gene>
    <name evidence="7" type="ORF">EDD36DRAFT_425534</name>
</gene>
<dbReference type="Gene3D" id="3.40.1090.10">
    <property type="entry name" value="Cytosolic phospholipase A2 catalytic domain"/>
    <property type="match status" value="1"/>
</dbReference>
<evidence type="ECO:0000256" key="3">
    <source>
        <dbReference type="ARBA" id="ARBA00023098"/>
    </source>
</evidence>
<evidence type="ECO:0000256" key="1">
    <source>
        <dbReference type="ARBA" id="ARBA00022801"/>
    </source>
</evidence>
<dbReference type="Proteomes" id="UP001203852">
    <property type="component" value="Unassembled WGS sequence"/>
</dbReference>
<organism evidence="7 8">
    <name type="scientific">Exophiala viscosa</name>
    <dbReference type="NCBI Taxonomy" id="2486360"/>
    <lineage>
        <taxon>Eukaryota</taxon>
        <taxon>Fungi</taxon>
        <taxon>Dikarya</taxon>
        <taxon>Ascomycota</taxon>
        <taxon>Pezizomycotina</taxon>
        <taxon>Eurotiomycetes</taxon>
        <taxon>Chaetothyriomycetidae</taxon>
        <taxon>Chaetothyriales</taxon>
        <taxon>Herpotrichiellaceae</taxon>
        <taxon>Exophiala</taxon>
    </lineage>
</organism>
<dbReference type="GO" id="GO:0046486">
    <property type="term" value="P:glycerolipid metabolic process"/>
    <property type="evidence" value="ECO:0007669"/>
    <property type="project" value="UniProtKB-ARBA"/>
</dbReference>
<keyword evidence="8" id="KW-1185">Reference proteome</keyword>